<dbReference type="GO" id="GO:0003682">
    <property type="term" value="F:chromatin binding"/>
    <property type="evidence" value="ECO:0007669"/>
    <property type="project" value="InterPro"/>
</dbReference>
<dbReference type="Proteomes" id="UP000595140">
    <property type="component" value="Unassembled WGS sequence"/>
</dbReference>
<dbReference type="GO" id="GO:0005634">
    <property type="term" value="C:nucleus"/>
    <property type="evidence" value="ECO:0007669"/>
    <property type="project" value="TreeGrafter"/>
</dbReference>
<accession>A0A484LSG1</accession>
<dbReference type="InterPro" id="IPR001025">
    <property type="entry name" value="BAH_dom"/>
</dbReference>
<evidence type="ECO:0000259" key="1">
    <source>
        <dbReference type="PROSITE" id="PS51038"/>
    </source>
</evidence>
<dbReference type="Gene3D" id="2.30.30.490">
    <property type="match status" value="1"/>
</dbReference>
<dbReference type="PANTHER" id="PTHR10629:SF50">
    <property type="entry name" value="DNA (CYTOSINE-5)-METHYLTRANSFERASE CMT3"/>
    <property type="match status" value="1"/>
</dbReference>
<dbReference type="PANTHER" id="PTHR10629">
    <property type="entry name" value="CYTOSINE-SPECIFIC METHYLTRANSFERASE"/>
    <property type="match status" value="1"/>
</dbReference>
<dbReference type="AlphaFoldDB" id="A0A484LSG1"/>
<dbReference type="OrthoDB" id="1737880at2759"/>
<dbReference type="PROSITE" id="PS51038">
    <property type="entry name" value="BAH"/>
    <property type="match status" value="1"/>
</dbReference>
<evidence type="ECO:0000313" key="3">
    <source>
        <dbReference type="Proteomes" id="UP000595140"/>
    </source>
</evidence>
<evidence type="ECO:0000313" key="2">
    <source>
        <dbReference type="EMBL" id="VFQ79453.1"/>
    </source>
</evidence>
<feature type="domain" description="BAH" evidence="1">
    <location>
        <begin position="14"/>
        <end position="89"/>
    </location>
</feature>
<gene>
    <name evidence="2" type="ORF">CCAM_LOCUS21229</name>
</gene>
<dbReference type="InterPro" id="IPR043151">
    <property type="entry name" value="BAH_sf"/>
</dbReference>
<organism evidence="2 3">
    <name type="scientific">Cuscuta campestris</name>
    <dbReference type="NCBI Taxonomy" id="132261"/>
    <lineage>
        <taxon>Eukaryota</taxon>
        <taxon>Viridiplantae</taxon>
        <taxon>Streptophyta</taxon>
        <taxon>Embryophyta</taxon>
        <taxon>Tracheophyta</taxon>
        <taxon>Spermatophyta</taxon>
        <taxon>Magnoliopsida</taxon>
        <taxon>eudicotyledons</taxon>
        <taxon>Gunneridae</taxon>
        <taxon>Pentapetalae</taxon>
        <taxon>asterids</taxon>
        <taxon>lamiids</taxon>
        <taxon>Solanales</taxon>
        <taxon>Convolvulaceae</taxon>
        <taxon>Cuscuteae</taxon>
        <taxon>Cuscuta</taxon>
        <taxon>Cuscuta subgen. Grammica</taxon>
        <taxon>Cuscuta sect. Cleistogrammica</taxon>
    </lineage>
</organism>
<name>A0A484LSG1_9ASTE</name>
<protein>
    <recommendedName>
        <fullName evidence="1">BAH domain-containing protein</fullName>
    </recommendedName>
</protein>
<dbReference type="EMBL" id="OOIL02001957">
    <property type="protein sequence ID" value="VFQ79453.1"/>
    <property type="molecule type" value="Genomic_DNA"/>
</dbReference>
<dbReference type="GO" id="GO:0003677">
    <property type="term" value="F:DNA binding"/>
    <property type="evidence" value="ECO:0007669"/>
    <property type="project" value="TreeGrafter"/>
</dbReference>
<dbReference type="InterPro" id="IPR050390">
    <property type="entry name" value="C5-Methyltransferase"/>
</dbReference>
<keyword evidence="3" id="KW-1185">Reference proteome</keyword>
<reference evidence="2 3" key="1">
    <citation type="submission" date="2018-04" db="EMBL/GenBank/DDBJ databases">
        <authorList>
            <person name="Vogel A."/>
        </authorList>
    </citation>
    <scope>NUCLEOTIDE SEQUENCE [LARGE SCALE GENOMIC DNA]</scope>
</reference>
<dbReference type="GO" id="GO:0044027">
    <property type="term" value="P:negative regulation of gene expression via chromosomal CpG island methylation"/>
    <property type="evidence" value="ECO:0007669"/>
    <property type="project" value="TreeGrafter"/>
</dbReference>
<sequence>MAKHHFSMVKVDGELYNLHDDAYVNGEEGKDNYICKIIEMFEDLDGMRYFTAQWFYRAKDTVVRCPLVYVFWLWCDVHWFMSWSCELWC</sequence>
<proteinExistence type="predicted"/>
<dbReference type="GO" id="GO:0003886">
    <property type="term" value="F:DNA (cytosine-5-)-methyltransferase activity"/>
    <property type="evidence" value="ECO:0007669"/>
    <property type="project" value="TreeGrafter"/>
</dbReference>